<feature type="compositionally biased region" description="Polar residues" evidence="1">
    <location>
        <begin position="36"/>
        <end position="45"/>
    </location>
</feature>
<reference evidence="4" key="1">
    <citation type="journal article" date="2019" name="Int. J. Syst. Evol. Microbiol.">
        <title>The Global Catalogue of Microorganisms (GCM) 10K type strain sequencing project: providing services to taxonomists for standard genome sequencing and annotation.</title>
        <authorList>
            <consortium name="The Broad Institute Genomics Platform"/>
            <consortium name="The Broad Institute Genome Sequencing Center for Infectious Disease"/>
            <person name="Wu L."/>
            <person name="Ma J."/>
        </authorList>
    </citation>
    <scope>NUCLEOTIDE SEQUENCE [LARGE SCALE GENOMIC DNA]</scope>
    <source>
        <strain evidence="4">TISTR 2466</strain>
    </source>
</reference>
<gene>
    <name evidence="3" type="ORF">ACFSUE_10825</name>
</gene>
<evidence type="ECO:0000313" key="4">
    <source>
        <dbReference type="Proteomes" id="UP001597399"/>
    </source>
</evidence>
<comment type="caution">
    <text evidence="3">The sequence shown here is derived from an EMBL/GenBank/DDBJ whole genome shotgun (WGS) entry which is preliminary data.</text>
</comment>
<feature type="chain" id="PRO_5046283033" evidence="2">
    <location>
        <begin position="19"/>
        <end position="55"/>
    </location>
</feature>
<organism evidence="3 4">
    <name type="scientific">Sporolactobacillus shoreicorticis</name>
    <dbReference type="NCBI Taxonomy" id="1923877"/>
    <lineage>
        <taxon>Bacteria</taxon>
        <taxon>Bacillati</taxon>
        <taxon>Bacillota</taxon>
        <taxon>Bacilli</taxon>
        <taxon>Bacillales</taxon>
        <taxon>Sporolactobacillaceae</taxon>
        <taxon>Sporolactobacillus</taxon>
    </lineage>
</organism>
<feature type="region of interest" description="Disordered" evidence="1">
    <location>
        <begin position="34"/>
        <end position="55"/>
    </location>
</feature>
<proteinExistence type="predicted"/>
<evidence type="ECO:0000313" key="3">
    <source>
        <dbReference type="EMBL" id="MFD2694115.1"/>
    </source>
</evidence>
<protein>
    <submittedName>
        <fullName evidence="3">Uncharacterized protein</fullName>
    </submittedName>
</protein>
<keyword evidence="4" id="KW-1185">Reference proteome</keyword>
<evidence type="ECO:0000256" key="1">
    <source>
        <dbReference type="SAM" id="MobiDB-lite"/>
    </source>
</evidence>
<keyword evidence="2" id="KW-0732">Signal</keyword>
<dbReference type="EMBL" id="JBHUMQ010000026">
    <property type="protein sequence ID" value="MFD2694115.1"/>
    <property type="molecule type" value="Genomic_DNA"/>
</dbReference>
<evidence type="ECO:0000256" key="2">
    <source>
        <dbReference type="SAM" id="SignalP"/>
    </source>
</evidence>
<feature type="signal peptide" evidence="2">
    <location>
        <begin position="1"/>
        <end position="18"/>
    </location>
</feature>
<accession>A0ABW5S6E6</accession>
<name>A0ABW5S6E6_9BACL</name>
<sequence>MSVVLLLSILFIPVHVQADSSADGLSLDGRAPLSVSGYSKENNGTKLDLGKQYVE</sequence>
<dbReference type="Proteomes" id="UP001597399">
    <property type="component" value="Unassembled WGS sequence"/>
</dbReference>